<keyword evidence="8" id="KW-1185">Reference proteome</keyword>
<dbReference type="SUPFAM" id="SSF81273">
    <property type="entry name" value="H-NS histone-like proteins"/>
    <property type="match status" value="1"/>
</dbReference>
<dbReference type="Gene3D" id="4.10.430.30">
    <property type="match status" value="1"/>
</dbReference>
<dbReference type="AlphaFoldDB" id="A0A370N9W6"/>
<evidence type="ECO:0000256" key="1">
    <source>
        <dbReference type="ARBA" id="ARBA00004453"/>
    </source>
</evidence>
<dbReference type="InterPro" id="IPR027444">
    <property type="entry name" value="H-NS_C_dom"/>
</dbReference>
<dbReference type="RefSeq" id="WP_115101087.1">
    <property type="nucleotide sequence ID" value="NZ_QHKS01000007.1"/>
</dbReference>
<gene>
    <name evidence="7" type="ORF">DLM46_12500</name>
</gene>
<evidence type="ECO:0000256" key="2">
    <source>
        <dbReference type="ARBA" id="ARBA00010610"/>
    </source>
</evidence>
<keyword evidence="4 7" id="KW-0238">DNA-binding</keyword>
<feature type="region of interest" description="Disordered" evidence="5">
    <location>
        <begin position="48"/>
        <end position="83"/>
    </location>
</feature>
<sequence length="98" mass="11080">MSTYKALREQIERLTQKAEAARAVELQAVIAEIRARVSEYGLTEKDIFPPRRGRPAKTAKPVAAPKYRDPKTGQTWSGRGRTPAWLKSKDRGRFLIKG</sequence>
<dbReference type="Proteomes" id="UP000254875">
    <property type="component" value="Unassembled WGS sequence"/>
</dbReference>
<comment type="caution">
    <text evidence="7">The sequence shown here is derived from an EMBL/GenBank/DDBJ whole genome shotgun (WGS) entry which is preliminary data.</text>
</comment>
<dbReference type="EMBL" id="QHKS01000007">
    <property type="protein sequence ID" value="RDK02410.1"/>
    <property type="molecule type" value="Genomic_DNA"/>
</dbReference>
<dbReference type="PANTHER" id="PTHR38097:SF2">
    <property type="entry name" value="DNA-BINDING PROTEIN STPA"/>
    <property type="match status" value="1"/>
</dbReference>
<evidence type="ECO:0000313" key="7">
    <source>
        <dbReference type="EMBL" id="RDK02410.1"/>
    </source>
</evidence>
<evidence type="ECO:0000256" key="3">
    <source>
        <dbReference type="ARBA" id="ARBA00022490"/>
    </source>
</evidence>
<dbReference type="GO" id="GO:0003677">
    <property type="term" value="F:DNA binding"/>
    <property type="evidence" value="ECO:0007669"/>
    <property type="project" value="UniProtKB-KW"/>
</dbReference>
<dbReference type="SMART" id="SM00528">
    <property type="entry name" value="HNS"/>
    <property type="match status" value="1"/>
</dbReference>
<dbReference type="GO" id="GO:0009295">
    <property type="term" value="C:nucleoid"/>
    <property type="evidence" value="ECO:0007669"/>
    <property type="project" value="UniProtKB-SubCell"/>
</dbReference>
<comment type="similarity">
    <text evidence="2">Belongs to the histone-like protein H-NS family.</text>
</comment>
<dbReference type="Pfam" id="PF00816">
    <property type="entry name" value="Histone_HNS"/>
    <property type="match status" value="1"/>
</dbReference>
<organism evidence="7 8">
    <name type="scientific">Paraburkholderia lacunae</name>
    <dbReference type="NCBI Taxonomy" id="2211104"/>
    <lineage>
        <taxon>Bacteria</taxon>
        <taxon>Pseudomonadati</taxon>
        <taxon>Pseudomonadota</taxon>
        <taxon>Betaproteobacteria</taxon>
        <taxon>Burkholderiales</taxon>
        <taxon>Burkholderiaceae</taxon>
        <taxon>Paraburkholderia</taxon>
    </lineage>
</organism>
<proteinExistence type="inferred from homology"/>
<accession>A0A370N9W6</accession>
<reference evidence="8" key="1">
    <citation type="submission" date="2018-05" db="EMBL/GenBank/DDBJ databases">
        <authorList>
            <person name="Feng T."/>
        </authorList>
    </citation>
    <scope>NUCLEOTIDE SEQUENCE [LARGE SCALE GENOMIC DNA]</scope>
    <source>
        <strain evidence="8">S27</strain>
    </source>
</reference>
<protein>
    <submittedName>
        <fullName evidence="7">DNA-binding protein</fullName>
    </submittedName>
</protein>
<feature type="domain" description="DNA-binding protein H-NS-like C-terminal" evidence="6">
    <location>
        <begin position="57"/>
        <end position="96"/>
    </location>
</feature>
<evidence type="ECO:0000259" key="6">
    <source>
        <dbReference type="SMART" id="SM00528"/>
    </source>
</evidence>
<keyword evidence="3" id="KW-0963">Cytoplasm</keyword>
<evidence type="ECO:0000313" key="8">
    <source>
        <dbReference type="Proteomes" id="UP000254875"/>
    </source>
</evidence>
<name>A0A370N9W6_9BURK</name>
<comment type="subcellular location">
    <subcellularLocation>
        <location evidence="1">Cytoplasm</location>
        <location evidence="1">Nucleoid</location>
    </subcellularLocation>
</comment>
<dbReference type="PANTHER" id="PTHR38097">
    <property type="match status" value="1"/>
</dbReference>
<evidence type="ECO:0000256" key="4">
    <source>
        <dbReference type="ARBA" id="ARBA00023125"/>
    </source>
</evidence>
<evidence type="ECO:0000256" key="5">
    <source>
        <dbReference type="SAM" id="MobiDB-lite"/>
    </source>
</evidence>
<dbReference type="OrthoDB" id="5297879at2"/>